<gene>
    <name evidence="1" type="ORF">ACFFH7_26640</name>
</gene>
<dbReference type="Proteomes" id="UP001589810">
    <property type="component" value="Unassembled WGS sequence"/>
</dbReference>
<dbReference type="InterPro" id="IPR009097">
    <property type="entry name" value="Cyclic_Pdiesterase"/>
</dbReference>
<proteinExistence type="predicted"/>
<organism evidence="1 2">
    <name type="scientific">Kutzneria chonburiensis</name>
    <dbReference type="NCBI Taxonomy" id="1483604"/>
    <lineage>
        <taxon>Bacteria</taxon>
        <taxon>Bacillati</taxon>
        <taxon>Actinomycetota</taxon>
        <taxon>Actinomycetes</taxon>
        <taxon>Pseudonocardiales</taxon>
        <taxon>Pseudonocardiaceae</taxon>
        <taxon>Kutzneria</taxon>
    </lineage>
</organism>
<comment type="caution">
    <text evidence="1">The sequence shown here is derived from an EMBL/GenBank/DDBJ whole genome shotgun (WGS) entry which is preliminary data.</text>
</comment>
<protein>
    <submittedName>
        <fullName evidence="1">2'-5' RNA ligase family protein</fullName>
    </submittedName>
</protein>
<evidence type="ECO:0000313" key="2">
    <source>
        <dbReference type="Proteomes" id="UP001589810"/>
    </source>
</evidence>
<dbReference type="SUPFAM" id="SSF55144">
    <property type="entry name" value="LigT-like"/>
    <property type="match status" value="1"/>
</dbReference>
<dbReference type="GO" id="GO:0016874">
    <property type="term" value="F:ligase activity"/>
    <property type="evidence" value="ECO:0007669"/>
    <property type="project" value="UniProtKB-KW"/>
</dbReference>
<accession>A0ABV6MYI1</accession>
<dbReference type="RefSeq" id="WP_273935065.1">
    <property type="nucleotide sequence ID" value="NZ_CP097263.1"/>
</dbReference>
<keyword evidence="1" id="KW-0436">Ligase</keyword>
<dbReference type="EMBL" id="JBHLUD010000009">
    <property type="protein sequence ID" value="MFC0545112.1"/>
    <property type="molecule type" value="Genomic_DNA"/>
</dbReference>
<evidence type="ECO:0000313" key="1">
    <source>
        <dbReference type="EMBL" id="MFC0545112.1"/>
    </source>
</evidence>
<keyword evidence="2" id="KW-1185">Reference proteome</keyword>
<name>A0ABV6MYI1_9PSEU</name>
<reference evidence="1 2" key="1">
    <citation type="submission" date="2024-09" db="EMBL/GenBank/DDBJ databases">
        <authorList>
            <person name="Sun Q."/>
            <person name="Mori K."/>
        </authorList>
    </citation>
    <scope>NUCLEOTIDE SEQUENCE [LARGE SCALE GENOMIC DNA]</scope>
    <source>
        <strain evidence="1 2">TBRC 1432</strain>
    </source>
</reference>
<dbReference type="Gene3D" id="3.90.1140.10">
    <property type="entry name" value="Cyclic phosphodiesterase"/>
    <property type="match status" value="1"/>
</dbReference>
<sequence>MTTPAAHAERHSFTPHLTIARGKSLDVVPLVGYKGPWWTSSELVLMRSERTLRGYRYSALDAVLLRGRP</sequence>